<proteinExistence type="predicted"/>
<dbReference type="Gene3D" id="3.30.530.20">
    <property type="match status" value="1"/>
</dbReference>
<gene>
    <name evidence="1" type="ORF">GCM10009836_67900</name>
</gene>
<dbReference type="SUPFAM" id="SSF55961">
    <property type="entry name" value="Bet v1-like"/>
    <property type="match status" value="1"/>
</dbReference>
<evidence type="ECO:0000313" key="1">
    <source>
        <dbReference type="EMBL" id="GAA1876925.1"/>
    </source>
</evidence>
<reference evidence="1 2" key="1">
    <citation type="journal article" date="2019" name="Int. J. Syst. Evol. Microbiol.">
        <title>The Global Catalogue of Microorganisms (GCM) 10K type strain sequencing project: providing services to taxonomists for standard genome sequencing and annotation.</title>
        <authorList>
            <consortium name="The Broad Institute Genomics Platform"/>
            <consortium name="The Broad Institute Genome Sequencing Center for Infectious Disease"/>
            <person name="Wu L."/>
            <person name="Ma J."/>
        </authorList>
    </citation>
    <scope>NUCLEOTIDE SEQUENCE [LARGE SCALE GENOMIC DNA]</scope>
    <source>
        <strain evidence="1 2">JCM 16009</strain>
    </source>
</reference>
<comment type="caution">
    <text evidence="1">The sequence shown here is derived from an EMBL/GenBank/DDBJ whole genome shotgun (WGS) entry which is preliminary data.</text>
</comment>
<dbReference type="CDD" id="cd07812">
    <property type="entry name" value="SRPBCC"/>
    <property type="match status" value="1"/>
</dbReference>
<dbReference type="RefSeq" id="WP_344426810.1">
    <property type="nucleotide sequence ID" value="NZ_BAAAQK010000028.1"/>
</dbReference>
<dbReference type="Proteomes" id="UP001500449">
    <property type="component" value="Unassembled WGS sequence"/>
</dbReference>
<dbReference type="EMBL" id="BAAAQK010000028">
    <property type="protein sequence ID" value="GAA1876925.1"/>
    <property type="molecule type" value="Genomic_DNA"/>
</dbReference>
<dbReference type="Pfam" id="PF10604">
    <property type="entry name" value="Polyketide_cyc2"/>
    <property type="match status" value="1"/>
</dbReference>
<protein>
    <submittedName>
        <fullName evidence="1">SRPBCC family protein</fullName>
    </submittedName>
</protein>
<organism evidence="1 2">
    <name type="scientific">Pseudonocardia ailaonensis</name>
    <dbReference type="NCBI Taxonomy" id="367279"/>
    <lineage>
        <taxon>Bacteria</taxon>
        <taxon>Bacillati</taxon>
        <taxon>Actinomycetota</taxon>
        <taxon>Actinomycetes</taxon>
        <taxon>Pseudonocardiales</taxon>
        <taxon>Pseudonocardiaceae</taxon>
        <taxon>Pseudonocardia</taxon>
    </lineage>
</organism>
<keyword evidence="2" id="KW-1185">Reference proteome</keyword>
<sequence>MDETSVEVDATPAQAWALISDITRVGEWSPECTGGAWKGGATGPAAGARFVGRNRHGRIRWTTHCRVVTCEPERAFAFTVLESAMTWGYRIEPVAGGVRLVQWRDRTGALAVPAKLLAASGILGRDRETMMIDGMRTTLDRIKAELERTPA</sequence>
<dbReference type="InterPro" id="IPR023393">
    <property type="entry name" value="START-like_dom_sf"/>
</dbReference>
<accession>A0ABN2NN95</accession>
<evidence type="ECO:0000313" key="2">
    <source>
        <dbReference type="Proteomes" id="UP001500449"/>
    </source>
</evidence>
<dbReference type="InterPro" id="IPR019587">
    <property type="entry name" value="Polyketide_cyclase/dehydratase"/>
</dbReference>
<name>A0ABN2NN95_9PSEU</name>